<dbReference type="Proteomes" id="UP001589628">
    <property type="component" value="Unassembled WGS sequence"/>
</dbReference>
<dbReference type="Gene3D" id="3.20.20.300">
    <property type="entry name" value="Glycoside hydrolase, family 3, N-terminal domain"/>
    <property type="match status" value="1"/>
</dbReference>
<dbReference type="SUPFAM" id="SSF51445">
    <property type="entry name" value="(Trans)glycosidases"/>
    <property type="match status" value="1"/>
</dbReference>
<comment type="similarity">
    <text evidence="2">Belongs to the glycosyl hydrolase 3 family.</text>
</comment>
<evidence type="ECO:0000259" key="6">
    <source>
        <dbReference type="Pfam" id="PF00933"/>
    </source>
</evidence>
<evidence type="ECO:0000256" key="4">
    <source>
        <dbReference type="ARBA" id="ARBA00022801"/>
    </source>
</evidence>
<sequence>MSNTPLAGIFGCSDLQLSADERAFYREANPLGLILFKRNCANPAQVKALVEDFRQAVGRADAPVLIDEEGGKVQRLTPPAWQPHPAARELGLLAERDLAAGERAAYLNAQLIGLSLMELGINVDAAPVLDTLVAGANEVIGSRAFSADPAIVAALGRAACEGFISVGVLPIIKHMPGHGRANADSHIERPTVTTALAELWQSDFAPFKALADMPWAMTAHVVYSALDAQWPGTHSSKVLQELIRGEMGFDGVLISDCIHMNALYGSHPERAQQALVAGVDLVLNSHGSVAEMEAVAKVLPPLAGEASRRVQASLQRIANSQALALDKQALSEERASLLG</sequence>
<dbReference type="PANTHER" id="PTHR30480">
    <property type="entry name" value="BETA-HEXOSAMINIDASE-RELATED"/>
    <property type="match status" value="1"/>
</dbReference>
<proteinExistence type="inferred from homology"/>
<feature type="domain" description="Glycoside hydrolase family 3 N-terminal" evidence="6">
    <location>
        <begin position="32"/>
        <end position="319"/>
    </location>
</feature>
<dbReference type="InterPro" id="IPR050226">
    <property type="entry name" value="NagZ_Beta-hexosaminidase"/>
</dbReference>
<dbReference type="NCBIfam" id="NF003740">
    <property type="entry name" value="PRK05337.1"/>
    <property type="match status" value="1"/>
</dbReference>
<dbReference type="InterPro" id="IPR036962">
    <property type="entry name" value="Glyco_hydro_3_N_sf"/>
</dbReference>
<keyword evidence="5 7" id="KW-0326">Glycosidase</keyword>
<dbReference type="RefSeq" id="WP_027312208.1">
    <property type="nucleotide sequence ID" value="NZ_JBHLZN010000003.1"/>
</dbReference>
<gene>
    <name evidence="7" type="primary">nagZ</name>
    <name evidence="7" type="ORF">ACFFLH_11130</name>
</gene>
<accession>A0ABV5ZEK2</accession>
<dbReference type="EMBL" id="JBHLZN010000003">
    <property type="protein sequence ID" value="MFB9886969.1"/>
    <property type="molecule type" value="Genomic_DNA"/>
</dbReference>
<organism evidence="7 8">
    <name type="scientific">Balneatrix alpica</name>
    <dbReference type="NCBI Taxonomy" id="75684"/>
    <lineage>
        <taxon>Bacteria</taxon>
        <taxon>Pseudomonadati</taxon>
        <taxon>Pseudomonadota</taxon>
        <taxon>Gammaproteobacteria</taxon>
        <taxon>Oceanospirillales</taxon>
        <taxon>Balneatrichaceae</taxon>
        <taxon>Balneatrix</taxon>
    </lineage>
</organism>
<comment type="caution">
    <text evidence="7">The sequence shown here is derived from an EMBL/GenBank/DDBJ whole genome shotgun (WGS) entry which is preliminary data.</text>
</comment>
<evidence type="ECO:0000313" key="8">
    <source>
        <dbReference type="Proteomes" id="UP001589628"/>
    </source>
</evidence>
<comment type="catalytic activity">
    <reaction evidence="1">
        <text>Hydrolysis of terminal non-reducing N-acetyl-D-hexosamine residues in N-acetyl-beta-D-hexosaminides.</text>
        <dbReference type="EC" id="3.2.1.52"/>
    </reaction>
</comment>
<evidence type="ECO:0000256" key="5">
    <source>
        <dbReference type="ARBA" id="ARBA00023295"/>
    </source>
</evidence>
<keyword evidence="8" id="KW-1185">Reference proteome</keyword>
<evidence type="ECO:0000256" key="1">
    <source>
        <dbReference type="ARBA" id="ARBA00001231"/>
    </source>
</evidence>
<dbReference type="EC" id="3.2.1.52" evidence="3"/>
<dbReference type="InterPro" id="IPR001764">
    <property type="entry name" value="Glyco_hydro_3_N"/>
</dbReference>
<dbReference type="PANTHER" id="PTHR30480:SF13">
    <property type="entry name" value="BETA-HEXOSAMINIDASE"/>
    <property type="match status" value="1"/>
</dbReference>
<reference evidence="7 8" key="1">
    <citation type="submission" date="2024-09" db="EMBL/GenBank/DDBJ databases">
        <authorList>
            <person name="Sun Q."/>
            <person name="Mori K."/>
        </authorList>
    </citation>
    <scope>NUCLEOTIDE SEQUENCE [LARGE SCALE GENOMIC DNA]</scope>
    <source>
        <strain evidence="7 8">ATCC 51285</strain>
    </source>
</reference>
<evidence type="ECO:0000313" key="7">
    <source>
        <dbReference type="EMBL" id="MFB9886969.1"/>
    </source>
</evidence>
<evidence type="ECO:0000256" key="3">
    <source>
        <dbReference type="ARBA" id="ARBA00012663"/>
    </source>
</evidence>
<dbReference type="GO" id="GO:0004563">
    <property type="term" value="F:beta-N-acetylhexosaminidase activity"/>
    <property type="evidence" value="ECO:0007669"/>
    <property type="project" value="UniProtKB-EC"/>
</dbReference>
<protein>
    <recommendedName>
        <fullName evidence="3">beta-N-acetylhexosaminidase</fullName>
        <ecNumber evidence="3">3.2.1.52</ecNumber>
    </recommendedName>
</protein>
<evidence type="ECO:0000256" key="2">
    <source>
        <dbReference type="ARBA" id="ARBA00005336"/>
    </source>
</evidence>
<name>A0ABV5ZEK2_9GAMM</name>
<dbReference type="InterPro" id="IPR017853">
    <property type="entry name" value="GH"/>
</dbReference>
<keyword evidence="4 7" id="KW-0378">Hydrolase</keyword>
<dbReference type="Pfam" id="PF00933">
    <property type="entry name" value="Glyco_hydro_3"/>
    <property type="match status" value="1"/>
</dbReference>